<accession>A0A1B6GME6</accession>
<sequence>VNTTAYVNKETLFSTVVRKRKDKSLQTNYIEPDISFISQSRFEPLNTLQNDGNNEDNISKLDKSSTSKTVNKVIKEKNKKKILICGDSHGKNISWHINKKQQLYEAVGFVRPGGCTEQVLNVENINNEELEKEDVCVIITGTNDVSKNEANKFLTGIREVLNEKKNTKFVVVDVPNRYDLAE</sequence>
<proteinExistence type="predicted"/>
<dbReference type="InterPro" id="IPR036514">
    <property type="entry name" value="SGNH_hydro_sf"/>
</dbReference>
<reference evidence="1" key="1">
    <citation type="submission" date="2015-11" db="EMBL/GenBank/DDBJ databases">
        <title>De novo transcriptome assembly of four potential Pierce s Disease insect vectors from Arizona vineyards.</title>
        <authorList>
            <person name="Tassone E.E."/>
        </authorList>
    </citation>
    <scope>NUCLEOTIDE SEQUENCE</scope>
</reference>
<organism evidence="1">
    <name type="scientific">Cuerna arida</name>
    <dbReference type="NCBI Taxonomy" id="1464854"/>
    <lineage>
        <taxon>Eukaryota</taxon>
        <taxon>Metazoa</taxon>
        <taxon>Ecdysozoa</taxon>
        <taxon>Arthropoda</taxon>
        <taxon>Hexapoda</taxon>
        <taxon>Insecta</taxon>
        <taxon>Pterygota</taxon>
        <taxon>Neoptera</taxon>
        <taxon>Paraneoptera</taxon>
        <taxon>Hemiptera</taxon>
        <taxon>Auchenorrhyncha</taxon>
        <taxon>Membracoidea</taxon>
        <taxon>Cicadellidae</taxon>
        <taxon>Cicadellinae</taxon>
        <taxon>Proconiini</taxon>
        <taxon>Cuerna</taxon>
    </lineage>
</organism>
<dbReference type="EMBL" id="GECZ01006137">
    <property type="protein sequence ID" value="JAS63632.1"/>
    <property type="molecule type" value="Transcribed_RNA"/>
</dbReference>
<feature type="non-terminal residue" evidence="1">
    <location>
        <position position="1"/>
    </location>
</feature>
<evidence type="ECO:0000313" key="1">
    <source>
        <dbReference type="EMBL" id="JAS63632.1"/>
    </source>
</evidence>
<dbReference type="Gene3D" id="3.40.50.1110">
    <property type="entry name" value="SGNH hydrolase"/>
    <property type="match status" value="1"/>
</dbReference>
<name>A0A1B6GME6_9HEMI</name>
<dbReference type="AlphaFoldDB" id="A0A1B6GME6"/>
<feature type="non-terminal residue" evidence="1">
    <location>
        <position position="182"/>
    </location>
</feature>
<dbReference type="SUPFAM" id="SSF52266">
    <property type="entry name" value="SGNH hydrolase"/>
    <property type="match status" value="1"/>
</dbReference>
<protein>
    <submittedName>
        <fullName evidence="1">Uncharacterized protein</fullName>
    </submittedName>
</protein>
<gene>
    <name evidence="1" type="ORF">g.46456</name>
</gene>